<reference evidence="4" key="1">
    <citation type="submission" date="2025-08" db="UniProtKB">
        <authorList>
            <consortium name="Ensembl"/>
        </authorList>
    </citation>
    <scope>IDENTIFICATION</scope>
</reference>
<dbReference type="GO" id="GO:0005886">
    <property type="term" value="C:plasma membrane"/>
    <property type="evidence" value="ECO:0007669"/>
    <property type="project" value="TreeGrafter"/>
</dbReference>
<keyword evidence="2" id="KW-0812">Transmembrane</keyword>
<sequence length="212" mass="21938">MTKRTPLLWGMCLLLAANPAASSAPENSNTSVTVPTEVATNQQAATSASVLQPTALHPAKPSDAAAHAEEAATPTAAHEDGVRNKTSGSGDRRLAVTTATSGSKPLAPTEKVTTKDVVPVELTAAAAERNGTAVLQCLVVIAVLALVATVFAVSTIVLCIKLSARKYKGRKPPPATEMMCISSLLPDKSPPYTRQRNPVSNGEQSPGTMMLT</sequence>
<reference evidence="4" key="2">
    <citation type="submission" date="2025-09" db="UniProtKB">
        <authorList>
            <consortium name="Ensembl"/>
        </authorList>
    </citation>
    <scope>IDENTIFICATION</scope>
</reference>
<evidence type="ECO:0000256" key="3">
    <source>
        <dbReference type="SAM" id="SignalP"/>
    </source>
</evidence>
<evidence type="ECO:0000313" key="5">
    <source>
        <dbReference type="Proteomes" id="UP000265000"/>
    </source>
</evidence>
<dbReference type="PANTHER" id="PTHR17384:SF7">
    <property type="entry name" value="P-SELECTIN GLYCOPROTEIN LIGAND 1"/>
    <property type="match status" value="1"/>
</dbReference>
<keyword evidence="2" id="KW-0472">Membrane</keyword>
<dbReference type="GeneTree" id="ENSGT00940000170719"/>
<feature type="region of interest" description="Disordered" evidence="1">
    <location>
        <begin position="186"/>
        <end position="212"/>
    </location>
</feature>
<evidence type="ECO:0000313" key="4">
    <source>
        <dbReference type="Ensembl" id="ENSFHEP00000011871.1"/>
    </source>
</evidence>
<name>A0A3Q2PFZ6_FUNHE</name>
<evidence type="ECO:0000256" key="1">
    <source>
        <dbReference type="SAM" id="MobiDB-lite"/>
    </source>
</evidence>
<feature type="chain" id="PRO_5018784596" description="P-selectin glycoprotein ligand 1" evidence="3">
    <location>
        <begin position="24"/>
        <end position="212"/>
    </location>
</feature>
<dbReference type="AlphaFoldDB" id="A0A3Q2PFZ6"/>
<keyword evidence="5" id="KW-1185">Reference proteome</keyword>
<dbReference type="GO" id="GO:0050901">
    <property type="term" value="P:leukocyte tethering or rolling"/>
    <property type="evidence" value="ECO:0007669"/>
    <property type="project" value="TreeGrafter"/>
</dbReference>
<keyword evidence="2" id="KW-1133">Transmembrane helix</keyword>
<proteinExistence type="predicted"/>
<dbReference type="InterPro" id="IPR008608">
    <property type="entry name" value="Ectropic_vir_integratn_site_2A"/>
</dbReference>
<feature type="region of interest" description="Disordered" evidence="1">
    <location>
        <begin position="56"/>
        <end position="92"/>
    </location>
</feature>
<dbReference type="PANTHER" id="PTHR17384">
    <property type="entry name" value="P-SELECTIN GLYCOPROTEIN LIGAND-1"/>
    <property type="match status" value="1"/>
</dbReference>
<accession>A0A3Q2PFZ6</accession>
<protein>
    <recommendedName>
        <fullName evidence="6">P-selectin glycoprotein ligand 1</fullName>
    </recommendedName>
</protein>
<feature type="signal peptide" evidence="3">
    <location>
        <begin position="1"/>
        <end position="23"/>
    </location>
</feature>
<dbReference type="Proteomes" id="UP000265000">
    <property type="component" value="Unplaced"/>
</dbReference>
<dbReference type="Ensembl" id="ENSFHET00000018970.1">
    <property type="protein sequence ID" value="ENSFHEP00000011871.1"/>
    <property type="gene ID" value="ENSFHEG00000013314.1"/>
</dbReference>
<feature type="compositionally biased region" description="Polar residues" evidence="1">
    <location>
        <begin position="192"/>
        <end position="212"/>
    </location>
</feature>
<feature type="transmembrane region" description="Helical" evidence="2">
    <location>
        <begin position="138"/>
        <end position="160"/>
    </location>
</feature>
<feature type="compositionally biased region" description="Low complexity" evidence="1">
    <location>
        <begin position="57"/>
        <end position="76"/>
    </location>
</feature>
<dbReference type="Pfam" id="PF05399">
    <property type="entry name" value="EVI2A"/>
    <property type="match status" value="1"/>
</dbReference>
<evidence type="ECO:0000256" key="2">
    <source>
        <dbReference type="SAM" id="Phobius"/>
    </source>
</evidence>
<keyword evidence="3" id="KW-0732">Signal</keyword>
<dbReference type="InterPro" id="IPR026195">
    <property type="entry name" value="PSGL-1"/>
</dbReference>
<evidence type="ECO:0008006" key="6">
    <source>
        <dbReference type="Google" id="ProtNLM"/>
    </source>
</evidence>
<organism evidence="4 5">
    <name type="scientific">Fundulus heteroclitus</name>
    <name type="common">Killifish</name>
    <name type="synonym">Mummichog</name>
    <dbReference type="NCBI Taxonomy" id="8078"/>
    <lineage>
        <taxon>Eukaryota</taxon>
        <taxon>Metazoa</taxon>
        <taxon>Chordata</taxon>
        <taxon>Craniata</taxon>
        <taxon>Vertebrata</taxon>
        <taxon>Euteleostomi</taxon>
        <taxon>Actinopterygii</taxon>
        <taxon>Neopterygii</taxon>
        <taxon>Teleostei</taxon>
        <taxon>Neoteleostei</taxon>
        <taxon>Acanthomorphata</taxon>
        <taxon>Ovalentaria</taxon>
        <taxon>Atherinomorphae</taxon>
        <taxon>Cyprinodontiformes</taxon>
        <taxon>Fundulidae</taxon>
        <taxon>Fundulus</taxon>
    </lineage>
</organism>
<dbReference type="STRING" id="8078.ENSFHEP00000011871"/>